<proteinExistence type="inferred from homology"/>
<dbReference type="InterPro" id="IPR051525">
    <property type="entry name" value="DVL_RTFL_regulatory"/>
</dbReference>
<dbReference type="GO" id="GO:0048367">
    <property type="term" value="P:shoot system development"/>
    <property type="evidence" value="ECO:0007669"/>
    <property type="project" value="UniProtKB-ARBA"/>
</dbReference>
<evidence type="ECO:0000256" key="4">
    <source>
        <dbReference type="ARBA" id="ARBA00022692"/>
    </source>
</evidence>
<gene>
    <name evidence="9" type="ORF">HPP92_001492</name>
</gene>
<dbReference type="InterPro" id="IPR012552">
    <property type="entry name" value="DVL"/>
</dbReference>
<feature type="region of interest" description="Disordered" evidence="8">
    <location>
        <begin position="1"/>
        <end position="49"/>
    </location>
</feature>
<evidence type="ECO:0000256" key="8">
    <source>
        <dbReference type="SAM" id="MobiDB-lite"/>
    </source>
</evidence>
<evidence type="ECO:0000313" key="10">
    <source>
        <dbReference type="Proteomes" id="UP000636800"/>
    </source>
</evidence>
<sequence length="80" mass="8867">MDAKRKLSRKGSTNSRSKREASSSAAASLKRSSSASDANAESSGAQSFTSRCANLAKERRARFYIVRRCVSMLICWRDYP</sequence>
<dbReference type="OrthoDB" id="2018626at2759"/>
<dbReference type="Pfam" id="PF08137">
    <property type="entry name" value="DVL"/>
    <property type="match status" value="1"/>
</dbReference>
<keyword evidence="5" id="KW-1133">Transmembrane helix</keyword>
<evidence type="ECO:0000256" key="2">
    <source>
        <dbReference type="ARBA" id="ARBA00022473"/>
    </source>
</evidence>
<dbReference type="GO" id="GO:0008285">
    <property type="term" value="P:negative regulation of cell population proliferation"/>
    <property type="evidence" value="ECO:0007669"/>
    <property type="project" value="InterPro"/>
</dbReference>
<organism evidence="9 10">
    <name type="scientific">Vanilla planifolia</name>
    <name type="common">Vanilla</name>
    <dbReference type="NCBI Taxonomy" id="51239"/>
    <lineage>
        <taxon>Eukaryota</taxon>
        <taxon>Viridiplantae</taxon>
        <taxon>Streptophyta</taxon>
        <taxon>Embryophyta</taxon>
        <taxon>Tracheophyta</taxon>
        <taxon>Spermatophyta</taxon>
        <taxon>Magnoliopsida</taxon>
        <taxon>Liliopsida</taxon>
        <taxon>Asparagales</taxon>
        <taxon>Orchidaceae</taxon>
        <taxon>Vanilloideae</taxon>
        <taxon>Vanilleae</taxon>
        <taxon>Vanilla</taxon>
    </lineage>
</organism>
<protein>
    <submittedName>
        <fullName evidence="9">Uncharacterized protein</fullName>
    </submittedName>
</protein>
<dbReference type="Proteomes" id="UP000636800">
    <property type="component" value="Chromosome 1"/>
</dbReference>
<evidence type="ECO:0000313" key="9">
    <source>
        <dbReference type="EMBL" id="KAG0496801.1"/>
    </source>
</evidence>
<comment type="caution">
    <text evidence="9">The sequence shown here is derived from an EMBL/GenBank/DDBJ whole genome shotgun (WGS) entry which is preliminary data.</text>
</comment>
<dbReference type="PANTHER" id="PTHR33102">
    <property type="entry name" value="DVL19-RELATED-RELATED"/>
    <property type="match status" value="1"/>
</dbReference>
<evidence type="ECO:0000256" key="5">
    <source>
        <dbReference type="ARBA" id="ARBA00022989"/>
    </source>
</evidence>
<keyword evidence="6" id="KW-0472">Membrane</keyword>
<dbReference type="AlphaFoldDB" id="A0A835RY97"/>
<keyword evidence="10" id="KW-1185">Reference proteome</keyword>
<evidence type="ECO:0000256" key="6">
    <source>
        <dbReference type="ARBA" id="ARBA00023136"/>
    </source>
</evidence>
<keyword evidence="4" id="KW-0812">Transmembrane</keyword>
<keyword evidence="2" id="KW-0217">Developmental protein</keyword>
<evidence type="ECO:0000256" key="7">
    <source>
        <dbReference type="ARBA" id="ARBA00024340"/>
    </source>
</evidence>
<reference evidence="9 10" key="1">
    <citation type="journal article" date="2020" name="Nat. Food">
        <title>A phased Vanilla planifolia genome enables genetic improvement of flavour and production.</title>
        <authorList>
            <person name="Hasing T."/>
            <person name="Tang H."/>
            <person name="Brym M."/>
            <person name="Khazi F."/>
            <person name="Huang T."/>
            <person name="Chambers A.H."/>
        </authorList>
    </citation>
    <scope>NUCLEOTIDE SEQUENCE [LARGE SCALE GENOMIC DNA]</scope>
    <source>
        <tissue evidence="9">Leaf</tissue>
    </source>
</reference>
<evidence type="ECO:0000256" key="3">
    <source>
        <dbReference type="ARBA" id="ARBA00022475"/>
    </source>
</evidence>
<name>A0A835RY97_VANPL</name>
<dbReference type="EMBL" id="JADCNL010000001">
    <property type="protein sequence ID" value="KAG0496801.1"/>
    <property type="molecule type" value="Genomic_DNA"/>
</dbReference>
<dbReference type="GO" id="GO:0005886">
    <property type="term" value="C:plasma membrane"/>
    <property type="evidence" value="ECO:0007669"/>
    <property type="project" value="UniProtKB-SubCell"/>
</dbReference>
<evidence type="ECO:0000256" key="1">
    <source>
        <dbReference type="ARBA" id="ARBA00004162"/>
    </source>
</evidence>
<keyword evidence="3" id="KW-1003">Cell membrane</keyword>
<comment type="similarity">
    <text evidence="7">Belongs to the DVL/RTFL small polypeptides family.</text>
</comment>
<accession>A0A835RY97</accession>
<feature type="compositionally biased region" description="Low complexity" evidence="8">
    <location>
        <begin position="22"/>
        <end position="45"/>
    </location>
</feature>
<comment type="subcellular location">
    <subcellularLocation>
        <location evidence="1">Cell membrane</location>
        <topology evidence="1">Single-pass membrane protein</topology>
    </subcellularLocation>
</comment>